<dbReference type="SUPFAM" id="SSF55486">
    <property type="entry name" value="Metalloproteases ('zincins'), catalytic domain"/>
    <property type="match status" value="1"/>
</dbReference>
<evidence type="ECO:0000313" key="17">
    <source>
        <dbReference type="Proteomes" id="UP000076154"/>
    </source>
</evidence>
<comment type="caution">
    <text evidence="16">The sequence shown here is derived from an EMBL/GenBank/DDBJ whole genome shotgun (WGS) entry which is preliminary data.</text>
</comment>
<evidence type="ECO:0000256" key="7">
    <source>
        <dbReference type="ARBA" id="ARBA00022801"/>
    </source>
</evidence>
<comment type="cofactor">
    <cofactor evidence="12">
        <name>Zn(2+)</name>
        <dbReference type="ChEBI" id="CHEBI:29105"/>
    </cofactor>
    <text evidence="12">Binds 1 zinc ion per subunit.</text>
</comment>
<dbReference type="PANTHER" id="PTHR33478">
    <property type="entry name" value="EXTRACELLULAR METALLOPROTEINASE MEP"/>
    <property type="match status" value="1"/>
</dbReference>
<dbReference type="GO" id="GO:0004222">
    <property type="term" value="F:metalloendopeptidase activity"/>
    <property type="evidence" value="ECO:0007669"/>
    <property type="project" value="InterPro"/>
</dbReference>
<feature type="binding site" evidence="12">
    <location>
        <position position="565"/>
    </location>
    <ligand>
        <name>Zn(2+)</name>
        <dbReference type="ChEBI" id="CHEBI:29105"/>
        <note>catalytic</note>
    </ligand>
</feature>
<dbReference type="Gene3D" id="3.10.170.10">
    <property type="match status" value="1"/>
</dbReference>
<organism evidence="16 17">
    <name type="scientific">Hypsizygus marmoreus</name>
    <name type="common">White beech mushroom</name>
    <name type="synonym">Agaricus marmoreus</name>
    <dbReference type="NCBI Taxonomy" id="39966"/>
    <lineage>
        <taxon>Eukaryota</taxon>
        <taxon>Fungi</taxon>
        <taxon>Dikarya</taxon>
        <taxon>Basidiomycota</taxon>
        <taxon>Agaricomycotina</taxon>
        <taxon>Agaricomycetes</taxon>
        <taxon>Agaricomycetidae</taxon>
        <taxon>Agaricales</taxon>
        <taxon>Tricholomatineae</taxon>
        <taxon>Lyophyllaceae</taxon>
        <taxon>Hypsizygus</taxon>
    </lineage>
</organism>
<evidence type="ECO:0000256" key="6">
    <source>
        <dbReference type="ARBA" id="ARBA00022729"/>
    </source>
</evidence>
<keyword evidence="5 12" id="KW-0479">Metal-binding</keyword>
<proteinExistence type="inferred from homology"/>
<evidence type="ECO:0000256" key="10">
    <source>
        <dbReference type="ARBA" id="ARBA00023145"/>
    </source>
</evidence>
<dbReference type="OrthoDB" id="3227768at2759"/>
<feature type="binding site" evidence="12">
    <location>
        <position position="595"/>
    </location>
    <ligand>
        <name>Zn(2+)</name>
        <dbReference type="ChEBI" id="CHEBI:29105"/>
        <note>catalytic</note>
    </ligand>
</feature>
<evidence type="ECO:0000256" key="9">
    <source>
        <dbReference type="ARBA" id="ARBA00023049"/>
    </source>
</evidence>
<evidence type="ECO:0000256" key="4">
    <source>
        <dbReference type="ARBA" id="ARBA00022670"/>
    </source>
</evidence>
<evidence type="ECO:0000256" key="3">
    <source>
        <dbReference type="ARBA" id="ARBA00022525"/>
    </source>
</evidence>
<evidence type="ECO:0000256" key="5">
    <source>
        <dbReference type="ARBA" id="ARBA00022723"/>
    </source>
</evidence>
<keyword evidence="17" id="KW-1185">Reference proteome</keyword>
<keyword evidence="10 13" id="KW-0865">Zymogen</keyword>
<dbReference type="CDD" id="cd09596">
    <property type="entry name" value="M36"/>
    <property type="match status" value="1"/>
</dbReference>
<evidence type="ECO:0000313" key="16">
    <source>
        <dbReference type="EMBL" id="RDB19247.1"/>
    </source>
</evidence>
<feature type="binding site" evidence="12">
    <location>
        <position position="569"/>
    </location>
    <ligand>
        <name>Zn(2+)</name>
        <dbReference type="ChEBI" id="CHEBI:29105"/>
        <note>catalytic</note>
    </ligand>
</feature>
<keyword evidence="7 13" id="KW-0378">Hydrolase</keyword>
<feature type="transmembrane region" description="Helical" evidence="14">
    <location>
        <begin position="55"/>
        <end position="74"/>
    </location>
</feature>
<dbReference type="Pfam" id="PF07504">
    <property type="entry name" value="FTP"/>
    <property type="match status" value="1"/>
</dbReference>
<dbReference type="InterPro" id="IPR027268">
    <property type="entry name" value="Peptidase_M4/M1_CTD_sf"/>
</dbReference>
<evidence type="ECO:0000256" key="11">
    <source>
        <dbReference type="PIRSR" id="PIRSR601842-1"/>
    </source>
</evidence>
<evidence type="ECO:0000256" key="12">
    <source>
        <dbReference type="PIRSR" id="PIRSR601842-2"/>
    </source>
</evidence>
<feature type="domain" description="FTP" evidence="15">
    <location>
        <begin position="135"/>
        <end position="179"/>
    </location>
</feature>
<dbReference type="Proteomes" id="UP000076154">
    <property type="component" value="Unassembled WGS sequence"/>
</dbReference>
<evidence type="ECO:0000256" key="2">
    <source>
        <dbReference type="ARBA" id="ARBA00006006"/>
    </source>
</evidence>
<sequence>MVTVLVTSQSADQISPEVNSLMTPEQFARLPTRSSATYFRRPLSSTLLASSTFSYMYYLAIALCYASVVAGHVFPGHTRKSLSIGTPPHAKYISTFSTQGLPTAVHRDSHLNTIDVAKRFIENELISAGSFEIRSDSYTDKSTGVTHVYARQILNGLEVIDGDINVNVKDGVVISYGQALYVNDKPTQLPSEILGVGKEEQYGATDGQTVMDAKPLLDSHLASRVGSSSMKAALLQFMLEATPLQTTRDDILDNYDSHLARMSITVSHSFNPSTRRRTVAITNVTDAVSPVKAYLAYVQVSGATEASTRLELVWKFEVEMQNNWYEAAVSASPPHSVISVVDWVADSLVKPVPSGELATYNVFGWGINDPEEGSHSIETETPDVLASPLGWHSLPVANDPSISTAEHQGDPLRNTTTTYGNNVFAHENWAAGTEWINNLRPDGGKHKIFNFKYAPQPGNQSDALEEARAYVNASVTQAFYISNLLHDLFYRYGFDEASGNFQQSNFERGGKENDGVILDVQDGSGMNNANFATPPDGENGRCKMYLWNTAYPWRDASFDAGVLIHELSHGLASRLTGGPANSACIGFGESSGMGEGWSDLIATLIRSKPNVTEYNTGAWIGNNSYGQRHYPYSLDNTTNPLTYKTLNSQPYNKEVHAMGEVWTEILWVVAQRLIAQHGFSESLFPPQPLANGTIPTGDFYRPATYTAEGTQQPLVPKHGNSLMLQLLVNGMKLQPCRPSFFQARDAIIQADQVLTGGENFCTLWHGFAERGLGRDSRYDGKTPWGGGVRKDGFAVPTECTAN</sequence>
<keyword evidence="4 13" id="KW-0645">Protease</keyword>
<evidence type="ECO:0000256" key="13">
    <source>
        <dbReference type="RuleBase" id="RU364017"/>
    </source>
</evidence>
<dbReference type="InterPro" id="IPR001842">
    <property type="entry name" value="Peptidase_M36"/>
</dbReference>
<dbReference type="InParanoid" id="A0A369JF68"/>
<evidence type="ECO:0000256" key="1">
    <source>
        <dbReference type="ARBA" id="ARBA00004613"/>
    </source>
</evidence>
<dbReference type="InterPro" id="IPR011096">
    <property type="entry name" value="FTP_domain"/>
</dbReference>
<keyword evidence="9 13" id="KW-0482">Metalloprotease</keyword>
<keyword evidence="8 12" id="KW-0862">Zinc</keyword>
<accession>A0A369JF68</accession>
<comment type="similarity">
    <text evidence="2 13">Belongs to the peptidase M36 family.</text>
</comment>
<evidence type="ECO:0000259" key="15">
    <source>
        <dbReference type="Pfam" id="PF07504"/>
    </source>
</evidence>
<keyword evidence="14" id="KW-0472">Membrane</keyword>
<keyword evidence="14" id="KW-1133">Transmembrane helix</keyword>
<dbReference type="Gene3D" id="1.10.390.10">
    <property type="entry name" value="Neutral Protease Domain 2"/>
    <property type="match status" value="1"/>
</dbReference>
<dbReference type="AlphaFoldDB" id="A0A369JF68"/>
<keyword evidence="6" id="KW-0732">Signal</keyword>
<dbReference type="EMBL" id="LUEZ02000080">
    <property type="protein sequence ID" value="RDB19247.1"/>
    <property type="molecule type" value="Genomic_DNA"/>
</dbReference>
<gene>
    <name evidence="16" type="primary">MEP10_2</name>
    <name evidence="16" type="ORF">Hypma_013530</name>
</gene>
<feature type="active site" evidence="11">
    <location>
        <position position="566"/>
    </location>
</feature>
<dbReference type="InterPro" id="IPR050371">
    <property type="entry name" value="Fungal_virulence_M36"/>
</dbReference>
<feature type="binding site" evidence="12">
    <location>
        <position position="346"/>
    </location>
    <ligand>
        <name>Zn(2+)</name>
        <dbReference type="ChEBI" id="CHEBI:29105"/>
        <note>catalytic</note>
    </ligand>
</feature>
<dbReference type="PANTHER" id="PTHR33478:SF1">
    <property type="entry name" value="EXTRACELLULAR METALLOPROTEINASE MEP"/>
    <property type="match status" value="1"/>
</dbReference>
<name>A0A369JF68_HYPMA</name>
<dbReference type="GO" id="GO:0008270">
    <property type="term" value="F:zinc ion binding"/>
    <property type="evidence" value="ECO:0007669"/>
    <property type="project" value="InterPro"/>
</dbReference>
<keyword evidence="3 13" id="KW-0964">Secreted</keyword>
<evidence type="ECO:0000256" key="8">
    <source>
        <dbReference type="ARBA" id="ARBA00022833"/>
    </source>
</evidence>
<comment type="subcellular location">
    <subcellularLocation>
        <location evidence="1 13">Secreted</location>
    </subcellularLocation>
</comment>
<evidence type="ECO:0000256" key="14">
    <source>
        <dbReference type="SAM" id="Phobius"/>
    </source>
</evidence>
<protein>
    <recommendedName>
        <fullName evidence="13">Extracellular metalloproteinase</fullName>
        <ecNumber evidence="13">3.4.24.-</ecNumber>
    </recommendedName>
    <alternativeName>
        <fullName evidence="13">Fungalysin</fullName>
    </alternativeName>
</protein>
<keyword evidence="14" id="KW-0812">Transmembrane</keyword>
<dbReference type="GO" id="GO:0005615">
    <property type="term" value="C:extracellular space"/>
    <property type="evidence" value="ECO:0007669"/>
    <property type="project" value="InterPro"/>
</dbReference>
<reference evidence="16" key="1">
    <citation type="submission" date="2018-04" db="EMBL/GenBank/DDBJ databases">
        <title>Whole genome sequencing of Hypsizygus marmoreus.</title>
        <authorList>
            <person name="Choi I.-G."/>
            <person name="Min B."/>
            <person name="Kim J.-G."/>
            <person name="Kim S."/>
            <person name="Oh Y.-L."/>
            <person name="Kong W.-S."/>
            <person name="Park H."/>
            <person name="Jeong J."/>
            <person name="Song E.-S."/>
        </authorList>
    </citation>
    <scope>NUCLEOTIDE SEQUENCE [LARGE SCALE GENOMIC DNA]</scope>
    <source>
        <strain evidence="16">51987-8</strain>
    </source>
</reference>
<dbReference type="EC" id="3.4.24.-" evidence="13"/>
<dbReference type="GO" id="GO:0006508">
    <property type="term" value="P:proteolysis"/>
    <property type="evidence" value="ECO:0007669"/>
    <property type="project" value="UniProtKB-KW"/>
</dbReference>
<dbReference type="Pfam" id="PF02128">
    <property type="entry name" value="Peptidase_M36"/>
    <property type="match status" value="1"/>
</dbReference>